<dbReference type="OrthoDB" id="265717at2759"/>
<dbReference type="GO" id="GO:0008170">
    <property type="term" value="F:N-methyltransferase activity"/>
    <property type="evidence" value="ECO:0007669"/>
    <property type="project" value="UniProtKB-ARBA"/>
</dbReference>
<dbReference type="Proteomes" id="UP000094527">
    <property type="component" value="Unassembled WGS sequence"/>
</dbReference>
<dbReference type="Pfam" id="PF00856">
    <property type="entry name" value="SET"/>
    <property type="match status" value="1"/>
</dbReference>
<dbReference type="OMA" id="QHAKFEC"/>
<dbReference type="EMBL" id="LJIJ01000105">
    <property type="protein sequence ID" value="ODN02580.1"/>
    <property type="molecule type" value="Genomic_DNA"/>
</dbReference>
<dbReference type="InterPro" id="IPR053010">
    <property type="entry name" value="SET_SmydA-8"/>
</dbReference>
<organism evidence="2 3">
    <name type="scientific">Orchesella cincta</name>
    <name type="common">Springtail</name>
    <name type="synonym">Podura cincta</name>
    <dbReference type="NCBI Taxonomy" id="48709"/>
    <lineage>
        <taxon>Eukaryota</taxon>
        <taxon>Metazoa</taxon>
        <taxon>Ecdysozoa</taxon>
        <taxon>Arthropoda</taxon>
        <taxon>Hexapoda</taxon>
        <taxon>Collembola</taxon>
        <taxon>Entomobryomorpha</taxon>
        <taxon>Entomobryoidea</taxon>
        <taxon>Orchesellidae</taxon>
        <taxon>Orchesellinae</taxon>
        <taxon>Orchesella</taxon>
    </lineage>
</organism>
<dbReference type="InterPro" id="IPR046341">
    <property type="entry name" value="SET_dom_sf"/>
</dbReference>
<proteinExistence type="predicted"/>
<dbReference type="AlphaFoldDB" id="A0A1D2NBE5"/>
<evidence type="ECO:0000259" key="1">
    <source>
        <dbReference type="PROSITE" id="PS50280"/>
    </source>
</evidence>
<dbReference type="PANTHER" id="PTHR46455">
    <property type="entry name" value="SET AND MYND DOMAIN CONTAINING, ARTHROPOD-SPECIFIC, MEMBER 4, ISOFORM A"/>
    <property type="match status" value="1"/>
</dbReference>
<dbReference type="Gene3D" id="6.10.140.2220">
    <property type="match status" value="1"/>
</dbReference>
<dbReference type="SUPFAM" id="SSF82199">
    <property type="entry name" value="SET domain"/>
    <property type="match status" value="1"/>
</dbReference>
<reference evidence="2 3" key="1">
    <citation type="journal article" date="2016" name="Genome Biol. Evol.">
        <title>Gene Family Evolution Reflects Adaptation to Soil Environmental Stressors in the Genome of the Collembolan Orchesella cincta.</title>
        <authorList>
            <person name="Faddeeva-Vakhrusheva A."/>
            <person name="Derks M.F."/>
            <person name="Anvar S.Y."/>
            <person name="Agamennone V."/>
            <person name="Suring W."/>
            <person name="Smit S."/>
            <person name="van Straalen N.M."/>
            <person name="Roelofs D."/>
        </authorList>
    </citation>
    <scope>NUCLEOTIDE SEQUENCE [LARGE SCALE GENOMIC DNA]</scope>
    <source>
        <tissue evidence="2">Mixed pool</tissue>
    </source>
</reference>
<accession>A0A1D2NBE5</accession>
<dbReference type="GO" id="GO:0008276">
    <property type="term" value="F:protein methyltransferase activity"/>
    <property type="evidence" value="ECO:0007669"/>
    <property type="project" value="UniProtKB-ARBA"/>
</dbReference>
<evidence type="ECO:0000313" key="2">
    <source>
        <dbReference type="EMBL" id="ODN02580.1"/>
    </source>
</evidence>
<feature type="domain" description="SET" evidence="1">
    <location>
        <begin position="3"/>
        <end position="242"/>
    </location>
</feature>
<gene>
    <name evidence="2" type="ORF">Ocin01_04094</name>
</gene>
<evidence type="ECO:0000313" key="3">
    <source>
        <dbReference type="Proteomes" id="UP000094527"/>
    </source>
</evidence>
<dbReference type="CDD" id="cd20071">
    <property type="entry name" value="SET_SMYD"/>
    <property type="match status" value="1"/>
</dbReference>
<dbReference type="InterPro" id="IPR001214">
    <property type="entry name" value="SET_dom"/>
</dbReference>
<sequence>MNGLPGVVKTDEKIGRYLEANRDIRQGEVIITEEALMVGPSGDPHPFKICLGCCRVVIGEPNYCGTCKWPMCSEACEKIAQHAKFECRVFKNAGVKPSNDPQDYQNINILRCLMLKEANMKKYETLMKLESGPVDKKKKVVAPKEVAEFILKKCNQKSYDNELLGKMAGIVAINSFATTDRLSLQIAPRMAALLFYNASMMSHDCVPNTSWTRVENSDNTFSIKVWATVPIKSGQLITTQYLDVTRPQIERRAHLQETYNFACSCKRCSDPTELGTFYGAVKCTKCPKGKGYMISEDPMKASDATWKCNACGNSAPYRECTVPIETNVIEEMRVAADEVELERILDKHADVTLHPNHWLMMDVRTEIVKRLINSVPTIKEVDRRVDRAQKMLDYCKALNKIAEAFYPGNNRIKARSSLYVQYAEALTKGDGDEVDKELDKIEEVIRKGEEMNVFES</sequence>
<protein>
    <submittedName>
        <fullName evidence="2">Protein msta, isoform B</fullName>
    </submittedName>
</protein>
<dbReference type="GO" id="GO:0008757">
    <property type="term" value="F:S-adenosylmethionine-dependent methyltransferase activity"/>
    <property type="evidence" value="ECO:0007669"/>
    <property type="project" value="UniProtKB-ARBA"/>
</dbReference>
<dbReference type="PROSITE" id="PS50280">
    <property type="entry name" value="SET"/>
    <property type="match status" value="1"/>
</dbReference>
<name>A0A1D2NBE5_ORCCI</name>
<dbReference type="Gene3D" id="2.170.270.10">
    <property type="entry name" value="SET domain"/>
    <property type="match status" value="1"/>
</dbReference>
<dbReference type="Gene3D" id="1.10.220.160">
    <property type="match status" value="1"/>
</dbReference>
<comment type="caution">
    <text evidence="2">The sequence shown here is derived from an EMBL/GenBank/DDBJ whole genome shotgun (WGS) entry which is preliminary data.</text>
</comment>
<keyword evidence="3" id="KW-1185">Reference proteome</keyword>
<dbReference type="STRING" id="48709.A0A1D2NBE5"/>
<dbReference type="PANTHER" id="PTHR46455:SF5">
    <property type="entry name" value="SET AND MYND DOMAIN CONTAINING, ARTHROPOD-SPECIFIC, MEMBER 4, ISOFORM A"/>
    <property type="match status" value="1"/>
</dbReference>